<reference evidence="7 8" key="1">
    <citation type="submission" date="2012-02" db="EMBL/GenBank/DDBJ databases">
        <title>Complete sequence of chromosome of Singulisphaera acidiphila DSM 18658.</title>
        <authorList>
            <consortium name="US DOE Joint Genome Institute (JGI-PGF)"/>
            <person name="Lucas S."/>
            <person name="Copeland A."/>
            <person name="Lapidus A."/>
            <person name="Glavina del Rio T."/>
            <person name="Dalin E."/>
            <person name="Tice H."/>
            <person name="Bruce D."/>
            <person name="Goodwin L."/>
            <person name="Pitluck S."/>
            <person name="Peters L."/>
            <person name="Ovchinnikova G."/>
            <person name="Chertkov O."/>
            <person name="Kyrpides N."/>
            <person name="Mavromatis K."/>
            <person name="Ivanova N."/>
            <person name="Brettin T."/>
            <person name="Detter J.C."/>
            <person name="Han C."/>
            <person name="Larimer F."/>
            <person name="Land M."/>
            <person name="Hauser L."/>
            <person name="Markowitz V."/>
            <person name="Cheng J.-F."/>
            <person name="Hugenholtz P."/>
            <person name="Woyke T."/>
            <person name="Wu D."/>
            <person name="Tindall B."/>
            <person name="Pomrenke H."/>
            <person name="Brambilla E."/>
            <person name="Klenk H.-P."/>
            <person name="Eisen J.A."/>
        </authorList>
    </citation>
    <scope>NUCLEOTIDE SEQUENCE [LARGE SCALE GENOMIC DNA]</scope>
    <source>
        <strain evidence="8">ATCC BAA-1392 / DSM 18658 / VKM B-2454 / MOB10</strain>
    </source>
</reference>
<feature type="binding site" evidence="3">
    <location>
        <begin position="791"/>
        <end position="798"/>
    </location>
    <ligand>
        <name>ATP</name>
        <dbReference type="ChEBI" id="CHEBI:30616"/>
    </ligand>
</feature>
<dbReference type="InterPro" id="IPR050206">
    <property type="entry name" value="FtsK/SpoIIIE/SftA"/>
</dbReference>
<dbReference type="GO" id="GO:0005524">
    <property type="term" value="F:ATP binding"/>
    <property type="evidence" value="ECO:0007669"/>
    <property type="project" value="UniProtKB-UniRule"/>
</dbReference>
<evidence type="ECO:0000256" key="1">
    <source>
        <dbReference type="ARBA" id="ARBA00022741"/>
    </source>
</evidence>
<feature type="domain" description="FtsK" evidence="6">
    <location>
        <begin position="774"/>
        <end position="969"/>
    </location>
</feature>
<proteinExistence type="predicted"/>
<evidence type="ECO:0000256" key="5">
    <source>
        <dbReference type="SAM" id="Phobius"/>
    </source>
</evidence>
<dbReference type="eggNOG" id="COG1196">
    <property type="taxonomic scope" value="Bacteria"/>
</dbReference>
<evidence type="ECO:0000313" key="8">
    <source>
        <dbReference type="Proteomes" id="UP000010798"/>
    </source>
</evidence>
<evidence type="ECO:0000256" key="2">
    <source>
        <dbReference type="ARBA" id="ARBA00022840"/>
    </source>
</evidence>
<dbReference type="Gene3D" id="3.40.50.300">
    <property type="entry name" value="P-loop containing nucleotide triphosphate hydrolases"/>
    <property type="match status" value="3"/>
</dbReference>
<accession>L0DNG3</accession>
<dbReference type="InterPro" id="IPR002543">
    <property type="entry name" value="FtsK_dom"/>
</dbReference>
<feature type="transmembrane region" description="Helical" evidence="5">
    <location>
        <begin position="244"/>
        <end position="262"/>
    </location>
</feature>
<keyword evidence="1 3" id="KW-0547">Nucleotide-binding</keyword>
<protein>
    <submittedName>
        <fullName evidence="7">DNA segregation ATPase, FtsK/SpoIIIE family</fullName>
    </submittedName>
</protein>
<keyword evidence="2 3" id="KW-0067">ATP-binding</keyword>
<evidence type="ECO:0000256" key="3">
    <source>
        <dbReference type="PROSITE-ProRule" id="PRU00289"/>
    </source>
</evidence>
<dbReference type="InterPro" id="IPR003593">
    <property type="entry name" value="AAA+_ATPase"/>
</dbReference>
<dbReference type="OrthoDB" id="9807790at2"/>
<feature type="transmembrane region" description="Helical" evidence="5">
    <location>
        <begin position="269"/>
        <end position="287"/>
    </location>
</feature>
<feature type="region of interest" description="Disordered" evidence="4">
    <location>
        <begin position="347"/>
        <end position="368"/>
    </location>
</feature>
<gene>
    <name evidence="7" type="ordered locus">Sinac_6281</name>
</gene>
<keyword evidence="5" id="KW-0472">Membrane</keyword>
<dbReference type="EMBL" id="CP003364">
    <property type="protein sequence ID" value="AGA30368.1"/>
    <property type="molecule type" value="Genomic_DNA"/>
</dbReference>
<dbReference type="eggNOG" id="COG1674">
    <property type="taxonomic scope" value="Bacteria"/>
</dbReference>
<dbReference type="PROSITE" id="PS50901">
    <property type="entry name" value="FTSK"/>
    <property type="match status" value="1"/>
</dbReference>
<dbReference type="InterPro" id="IPR027417">
    <property type="entry name" value="P-loop_NTPase"/>
</dbReference>
<evidence type="ECO:0000259" key="6">
    <source>
        <dbReference type="PROSITE" id="PS50901"/>
    </source>
</evidence>
<keyword evidence="5" id="KW-0812">Transmembrane</keyword>
<name>L0DNG3_SINAD</name>
<evidence type="ECO:0000256" key="4">
    <source>
        <dbReference type="SAM" id="MobiDB-lite"/>
    </source>
</evidence>
<dbReference type="HOGENOM" id="CLU_005880_0_0_0"/>
<dbReference type="Proteomes" id="UP000010798">
    <property type="component" value="Chromosome"/>
</dbReference>
<evidence type="ECO:0000313" key="7">
    <source>
        <dbReference type="EMBL" id="AGA30368.1"/>
    </source>
</evidence>
<sequence>MNRPEVDIPRNPSLTVPVPGARTTGLSIMSHSPLVEREVAALRTLERIAAERARMETETEQGYRGQVETEEHAFQKALEKVTKAANTEIEATKIRYQAVRDELQTRFEAERKEIETEFAAVRNKTAAWYRSASKAAKREHEETRWQVLAVFEAAKDSAVKLHKERAAELNAELGFLQTIKDEAERPLETCRSFIPQSDEASEEVIVPPSDNPLFELQERLKQAEAQLVPLVNLTLPKFLKPQQFVWPFLVLGIAAAYPLGVTLGWKTGVAVDAGGVVAIAVGLWFWLATVAKRQVGRYYPPFRRSLDEADAYALQGQNWVNAAFERHKVEVEERRESDTLAADEKFSRLSAESEQRRERETSQAEEKYPPLLKASEARYAETLQQADERYPRRLADLKERLERDTTQLRTNHRLEMESTQEAYAKAWKQLVDRWKAGLAEVQATVAEVNEVCRQLFLDWHQIDPARWEPPTAVPPALRFGEFEFDLAQIPQGVSSDPRLKPDGPTRFTLPALLSFPAEGSILLKVHDAGKAEAARVLQAMMLRYLTSLPAGKVRFTIIDPVGLGENYAAFMHLGDYHELLVNSRIWTETPHIEQRLADLQAHMENVIQKYLRNEFKTIEEYNIHAGEVAEPFRVLVVANFPANFNESAARRLMSIASSGARCGVYTLISVDIKQPLPSGCQLKDLESLCMNLNWREGRLQWKDSEFSKFPVKLDAPPDPETFTKLLHVVGDRARDANRVEVPFEFIAPAPEDYWTSSSAKGIDVPLGRAGATKLQHLRLGRGTSQHVLIAGKTGSGKSTLLHALITNAALRYSPDELELYLIDFKKGVEFKVYATLQLPHARVIAVESEREFGLSVLQRLDGELKHRGDQFRDLGVQDLNGYRQLDGQPPLPRVLLIVDEFQEFFVEDDKIAQDTALLLDRLVRQGRAFGIHVHLGSQTLGGAFSLARSTLGQMAVRVALQCSESDAHLILSDDNSAARLLTRPGEAIYNDANGMVEGNNFFQVVWLPDERREEYLRTIKKMADDQNRPPVSQIVFEGNLPAVAAQNHLLGRLLHAPAWPEPPKADYAWLGDAIAIKDPTAAVFRPQSGSNLLIVGQNDAAALGMISTAVISLAAQHGPADGAQGVQFYLFDGTPADSRNAGLLSRLDGVLPHAVRDVAWRDLATVIGELAAEVERRQKEAGEAPVIYLIVNDLQRFRDLRKGDDDFGFSRYGEEKATPPSKLFVNILREGPPVGVHTIVWCDSLNNLNRTFDRQSLREFEVRVLFQMSANDSSTLIDSPAAGKLGAHRALFFSEEEGRLEKFRPYGLPTDDWLATIRRQLQKRQLPVASSTETAEA</sequence>
<dbReference type="PANTHER" id="PTHR22683:SF41">
    <property type="entry name" value="DNA TRANSLOCASE FTSK"/>
    <property type="match status" value="1"/>
</dbReference>
<keyword evidence="8" id="KW-1185">Reference proteome</keyword>
<dbReference type="Pfam" id="PF01580">
    <property type="entry name" value="FtsK_SpoIIIE"/>
    <property type="match status" value="1"/>
</dbReference>
<dbReference type="PANTHER" id="PTHR22683">
    <property type="entry name" value="SPORULATION PROTEIN RELATED"/>
    <property type="match status" value="1"/>
</dbReference>
<dbReference type="GO" id="GO:0003677">
    <property type="term" value="F:DNA binding"/>
    <property type="evidence" value="ECO:0007669"/>
    <property type="project" value="InterPro"/>
</dbReference>
<dbReference type="SMART" id="SM00382">
    <property type="entry name" value="AAA"/>
    <property type="match status" value="1"/>
</dbReference>
<dbReference type="KEGG" id="saci:Sinac_6281"/>
<keyword evidence="5" id="KW-1133">Transmembrane helix</keyword>
<dbReference type="SUPFAM" id="SSF52540">
    <property type="entry name" value="P-loop containing nucleoside triphosphate hydrolases"/>
    <property type="match status" value="1"/>
</dbReference>
<organism evidence="7 8">
    <name type="scientific">Singulisphaera acidiphila (strain ATCC BAA-1392 / DSM 18658 / VKM B-2454 / MOB10)</name>
    <dbReference type="NCBI Taxonomy" id="886293"/>
    <lineage>
        <taxon>Bacteria</taxon>
        <taxon>Pseudomonadati</taxon>
        <taxon>Planctomycetota</taxon>
        <taxon>Planctomycetia</taxon>
        <taxon>Isosphaerales</taxon>
        <taxon>Isosphaeraceae</taxon>
        <taxon>Singulisphaera</taxon>
    </lineage>
</organism>
<dbReference type="STRING" id="886293.Sinac_6281"/>